<dbReference type="GO" id="GO:0005737">
    <property type="term" value="C:cytoplasm"/>
    <property type="evidence" value="ECO:0007669"/>
    <property type="project" value="UniProtKB-SubCell"/>
</dbReference>
<dbReference type="GO" id="GO:0006307">
    <property type="term" value="P:DNA alkylation repair"/>
    <property type="evidence" value="ECO:0007669"/>
    <property type="project" value="UniProtKB-UniRule"/>
</dbReference>
<organism evidence="12">
    <name type="scientific">Mycobacterium sp. (strain MCS)</name>
    <dbReference type="NCBI Taxonomy" id="164756"/>
    <lineage>
        <taxon>Bacteria</taxon>
        <taxon>Bacillati</taxon>
        <taxon>Actinomycetota</taxon>
        <taxon>Actinomycetes</taxon>
        <taxon>Mycobacteriales</taxon>
        <taxon>Mycobacteriaceae</taxon>
        <taxon>Mycobacterium</taxon>
    </lineage>
</organism>
<dbReference type="PANTHER" id="PTHR10815">
    <property type="entry name" value="METHYLATED-DNA--PROTEIN-CYSTEINE METHYLTRANSFERASE"/>
    <property type="match status" value="1"/>
</dbReference>
<dbReference type="EMBL" id="CP000384">
    <property type="protein sequence ID" value="ABG09976.1"/>
    <property type="molecule type" value="Genomic_DNA"/>
</dbReference>
<dbReference type="Gene3D" id="3.30.160.70">
    <property type="entry name" value="Methylated DNA-protein cysteine methyltransferase domain"/>
    <property type="match status" value="1"/>
</dbReference>
<evidence type="ECO:0000313" key="12">
    <source>
        <dbReference type="EMBL" id="ABG09976.1"/>
    </source>
</evidence>
<dbReference type="InterPro" id="IPR001497">
    <property type="entry name" value="MethylDNA_cys_MeTrfase_AS"/>
</dbReference>
<dbReference type="CDD" id="cd06445">
    <property type="entry name" value="ATase"/>
    <property type="match status" value="1"/>
</dbReference>
<dbReference type="InterPro" id="IPR036388">
    <property type="entry name" value="WH-like_DNA-bd_sf"/>
</dbReference>
<keyword evidence="3 9" id="KW-0963">Cytoplasm</keyword>
<comment type="miscellaneous">
    <text evidence="9">This enzyme catalyzes only one turnover and therefore is not strictly catalytic. According to one definition, an enzyme is a biocatalyst that acts repeatedly and over many reaction cycles.</text>
</comment>
<dbReference type="FunFam" id="1.10.10.10:FF:000214">
    <property type="entry name" value="Methylated-DNA--protein-cysteine methyltransferase"/>
    <property type="match status" value="1"/>
</dbReference>
<evidence type="ECO:0000256" key="9">
    <source>
        <dbReference type="HAMAP-Rule" id="MF_00772"/>
    </source>
</evidence>
<keyword evidence="4 9" id="KW-0489">Methyltransferase</keyword>
<dbReference type="AlphaFoldDB" id="A0A5Q5BNQ5"/>
<feature type="domain" description="Methylguanine DNA methyltransferase ribonuclease-like" evidence="11">
    <location>
        <begin position="3"/>
        <end position="72"/>
    </location>
</feature>
<evidence type="ECO:0000256" key="5">
    <source>
        <dbReference type="ARBA" id="ARBA00022679"/>
    </source>
</evidence>
<feature type="domain" description="Methylated-DNA-[protein]-cysteine S-methyltransferase DNA binding" evidence="10">
    <location>
        <begin position="76"/>
        <end position="155"/>
    </location>
</feature>
<dbReference type="InterPro" id="IPR014048">
    <property type="entry name" value="MethylDNA_cys_MeTrfase_DNA-bd"/>
</dbReference>
<feature type="active site" description="Nucleophile; methyl group acceptor" evidence="9">
    <location>
        <position position="127"/>
    </location>
</feature>
<evidence type="ECO:0000259" key="11">
    <source>
        <dbReference type="Pfam" id="PF02870"/>
    </source>
</evidence>
<gene>
    <name evidence="12" type="ordered locus">Mmcs_3871</name>
</gene>
<keyword evidence="6 9" id="KW-0227">DNA damage</keyword>
<sequence length="166" mass="18217">MTIRFRTVDSPVGLLTLAGRDDRLRHLRMVDQTYEPSRQGWEPDPTAFGDVVAQLGAYFAGELTTFELELDLAGTAFQRRVWEALLTIPYGETRSYGDIARQIGAPGAFRAVGLANGHNPIGIIVPCHRVIGANGSLTGYGGGIERKRMLLGMERQFHSAVPTLFD</sequence>
<name>A0A5Q5BNQ5_MYCSS</name>
<comment type="function">
    <text evidence="9">Involved in the cellular defense against the biological effects of O6-methylguanine (O6-MeG) and O4-methylthymine (O4-MeT) in DNA. Repairs the methylated nucleobase in DNA by stoichiometrically transferring the methyl group to a cysteine residue in the enzyme. This is a suicide reaction: the enzyme is irreversibly inactivated.</text>
</comment>
<dbReference type="GO" id="GO:0032259">
    <property type="term" value="P:methylation"/>
    <property type="evidence" value="ECO:0007669"/>
    <property type="project" value="UniProtKB-KW"/>
</dbReference>
<dbReference type="SUPFAM" id="SSF53155">
    <property type="entry name" value="Methylated DNA-protein cysteine methyltransferase domain"/>
    <property type="match status" value="1"/>
</dbReference>
<evidence type="ECO:0000256" key="8">
    <source>
        <dbReference type="ARBA" id="ARBA00049348"/>
    </source>
</evidence>
<dbReference type="SUPFAM" id="SSF46767">
    <property type="entry name" value="Methylated DNA-protein cysteine methyltransferase, C-terminal domain"/>
    <property type="match status" value="1"/>
</dbReference>
<comment type="subcellular location">
    <subcellularLocation>
        <location evidence="9">Cytoplasm</location>
    </subcellularLocation>
</comment>
<dbReference type="InterPro" id="IPR008332">
    <property type="entry name" value="MethylG_MeTrfase_N"/>
</dbReference>
<comment type="similarity">
    <text evidence="2 9">Belongs to the MGMT family.</text>
</comment>
<evidence type="ECO:0000256" key="3">
    <source>
        <dbReference type="ARBA" id="ARBA00022490"/>
    </source>
</evidence>
<dbReference type="InterPro" id="IPR036631">
    <property type="entry name" value="MGMT_N_sf"/>
</dbReference>
<reference evidence="12" key="1">
    <citation type="submission" date="2006-06" db="EMBL/GenBank/DDBJ databases">
        <title>Complete sequence of chromosome of Mycobacterium sp. MCS.</title>
        <authorList>
            <consortium name="US DOE Joint Genome Institute"/>
            <person name="Copeland A."/>
            <person name="Lucas S."/>
            <person name="Lapidus A."/>
            <person name="Barry K."/>
            <person name="Detter J.C."/>
            <person name="Glavina del Rio T."/>
            <person name="Hammon N."/>
            <person name="Israni S."/>
            <person name="Dalin E."/>
            <person name="Tice H."/>
            <person name="Pitluck S."/>
            <person name="Martinez M."/>
            <person name="Schmutz J."/>
            <person name="Larimer F."/>
            <person name="Land M."/>
            <person name="Hauser L."/>
            <person name="Kyrpides N."/>
            <person name="Kim E."/>
            <person name="Miller C.D."/>
            <person name="Hughes J.E."/>
            <person name="Anderson A.J."/>
            <person name="Sims R.C."/>
            <person name="Richardson P."/>
        </authorList>
    </citation>
    <scope>NUCLEOTIDE SEQUENCE [LARGE SCALE GENOMIC DNA]</scope>
    <source>
        <strain evidence="12">MCS</strain>
    </source>
</reference>
<dbReference type="Gene3D" id="1.10.10.10">
    <property type="entry name" value="Winged helix-like DNA-binding domain superfamily/Winged helix DNA-binding domain"/>
    <property type="match status" value="1"/>
</dbReference>
<dbReference type="Pfam" id="PF01035">
    <property type="entry name" value="DNA_binding_1"/>
    <property type="match status" value="1"/>
</dbReference>
<dbReference type="HAMAP" id="MF_00772">
    <property type="entry name" value="OGT"/>
    <property type="match status" value="1"/>
</dbReference>
<dbReference type="NCBIfam" id="TIGR00589">
    <property type="entry name" value="ogt"/>
    <property type="match status" value="1"/>
</dbReference>
<dbReference type="KEGG" id="mmc:Mmcs_3871"/>
<evidence type="ECO:0000256" key="4">
    <source>
        <dbReference type="ARBA" id="ARBA00022603"/>
    </source>
</evidence>
<proteinExistence type="inferred from homology"/>
<comment type="catalytic activity">
    <reaction evidence="8 9">
        <text>a 6-O-methyl-2'-deoxyguanosine in DNA + L-cysteinyl-[protein] = S-methyl-L-cysteinyl-[protein] + a 2'-deoxyguanosine in DNA</text>
        <dbReference type="Rhea" id="RHEA:24000"/>
        <dbReference type="Rhea" id="RHEA-COMP:10131"/>
        <dbReference type="Rhea" id="RHEA-COMP:10132"/>
        <dbReference type="Rhea" id="RHEA-COMP:11367"/>
        <dbReference type="Rhea" id="RHEA-COMP:11368"/>
        <dbReference type="ChEBI" id="CHEBI:29950"/>
        <dbReference type="ChEBI" id="CHEBI:82612"/>
        <dbReference type="ChEBI" id="CHEBI:85445"/>
        <dbReference type="ChEBI" id="CHEBI:85448"/>
        <dbReference type="EC" id="2.1.1.63"/>
    </reaction>
</comment>
<keyword evidence="5 9" id="KW-0808">Transferase</keyword>
<evidence type="ECO:0000256" key="1">
    <source>
        <dbReference type="ARBA" id="ARBA00001286"/>
    </source>
</evidence>
<dbReference type="InterPro" id="IPR023546">
    <property type="entry name" value="MGMT"/>
</dbReference>
<dbReference type="PANTHER" id="PTHR10815:SF5">
    <property type="entry name" value="METHYLATED-DNA--PROTEIN-CYSTEINE METHYLTRANSFERASE"/>
    <property type="match status" value="1"/>
</dbReference>
<evidence type="ECO:0000259" key="10">
    <source>
        <dbReference type="Pfam" id="PF01035"/>
    </source>
</evidence>
<dbReference type="PROSITE" id="PS00374">
    <property type="entry name" value="MGMT"/>
    <property type="match status" value="1"/>
</dbReference>
<dbReference type="EC" id="2.1.1.63" evidence="9"/>
<dbReference type="GO" id="GO:0003908">
    <property type="term" value="F:methylated-DNA-[protein]-cysteine S-methyltransferase activity"/>
    <property type="evidence" value="ECO:0007669"/>
    <property type="project" value="UniProtKB-UniRule"/>
</dbReference>
<evidence type="ECO:0000256" key="7">
    <source>
        <dbReference type="ARBA" id="ARBA00023204"/>
    </source>
</evidence>
<dbReference type="InterPro" id="IPR036217">
    <property type="entry name" value="MethylDNA_cys_MeTrfase_DNAb"/>
</dbReference>
<accession>A0A5Q5BNQ5</accession>
<evidence type="ECO:0000256" key="6">
    <source>
        <dbReference type="ARBA" id="ARBA00022763"/>
    </source>
</evidence>
<comment type="catalytic activity">
    <reaction evidence="1 9">
        <text>a 4-O-methyl-thymidine in DNA + L-cysteinyl-[protein] = a thymidine in DNA + S-methyl-L-cysteinyl-[protein]</text>
        <dbReference type="Rhea" id="RHEA:53428"/>
        <dbReference type="Rhea" id="RHEA-COMP:10131"/>
        <dbReference type="Rhea" id="RHEA-COMP:10132"/>
        <dbReference type="Rhea" id="RHEA-COMP:13555"/>
        <dbReference type="Rhea" id="RHEA-COMP:13556"/>
        <dbReference type="ChEBI" id="CHEBI:29950"/>
        <dbReference type="ChEBI" id="CHEBI:82612"/>
        <dbReference type="ChEBI" id="CHEBI:137386"/>
        <dbReference type="ChEBI" id="CHEBI:137387"/>
        <dbReference type="EC" id="2.1.1.63"/>
    </reaction>
</comment>
<protein>
    <recommendedName>
        <fullName evidence="9">Methylated-DNA--protein-cysteine methyltransferase</fullName>
        <ecNumber evidence="9">2.1.1.63</ecNumber>
    </recommendedName>
    <alternativeName>
        <fullName evidence="9">6-O-methylguanine-DNA methyltransferase</fullName>
        <shortName evidence="9">MGMT</shortName>
    </alternativeName>
    <alternativeName>
        <fullName evidence="9">O-6-methylguanine-DNA-alkyltransferase</fullName>
    </alternativeName>
</protein>
<keyword evidence="7 9" id="KW-0234">DNA repair</keyword>
<dbReference type="Pfam" id="PF02870">
    <property type="entry name" value="Methyltransf_1N"/>
    <property type="match status" value="1"/>
</dbReference>
<evidence type="ECO:0000256" key="2">
    <source>
        <dbReference type="ARBA" id="ARBA00008711"/>
    </source>
</evidence>